<feature type="non-terminal residue" evidence="2">
    <location>
        <position position="1"/>
    </location>
</feature>
<feature type="region of interest" description="Disordered" evidence="1">
    <location>
        <begin position="18"/>
        <end position="100"/>
    </location>
</feature>
<dbReference type="Gramene" id="OE9A023950T1">
    <property type="protein sequence ID" value="OE9A023950C1"/>
    <property type="gene ID" value="OE9A023950"/>
</dbReference>
<evidence type="ECO:0000313" key="2">
    <source>
        <dbReference type="EMBL" id="CAA2976960.1"/>
    </source>
</evidence>
<dbReference type="AlphaFoldDB" id="A0A8S0RDX6"/>
<comment type="caution">
    <text evidence="2">The sequence shown here is derived from an EMBL/GenBank/DDBJ whole genome shotgun (WGS) entry which is preliminary data.</text>
</comment>
<name>A0A8S0RDX6_OLEEU</name>
<sequence>DGALCGVRAVRCTAAVQCTEQSTQPTRRPLTPPGPSRVRAGLDCLLGARLGKAQHSSSRSGQAAPEVTSQYRRPAKQPERSGFQSPPNHSGSSAENWTGN</sequence>
<reference evidence="2 3" key="1">
    <citation type="submission" date="2019-12" db="EMBL/GenBank/DDBJ databases">
        <authorList>
            <person name="Alioto T."/>
            <person name="Alioto T."/>
            <person name="Gomez Garrido J."/>
        </authorList>
    </citation>
    <scope>NUCLEOTIDE SEQUENCE [LARGE SCALE GENOMIC DNA]</scope>
</reference>
<keyword evidence="3" id="KW-1185">Reference proteome</keyword>
<accession>A0A8S0RDX6</accession>
<evidence type="ECO:0000256" key="1">
    <source>
        <dbReference type="SAM" id="MobiDB-lite"/>
    </source>
</evidence>
<protein>
    <submittedName>
        <fullName evidence="2">Uncharacterized protein</fullName>
    </submittedName>
</protein>
<organism evidence="2 3">
    <name type="scientific">Olea europaea subsp. europaea</name>
    <dbReference type="NCBI Taxonomy" id="158383"/>
    <lineage>
        <taxon>Eukaryota</taxon>
        <taxon>Viridiplantae</taxon>
        <taxon>Streptophyta</taxon>
        <taxon>Embryophyta</taxon>
        <taxon>Tracheophyta</taxon>
        <taxon>Spermatophyta</taxon>
        <taxon>Magnoliopsida</taxon>
        <taxon>eudicotyledons</taxon>
        <taxon>Gunneridae</taxon>
        <taxon>Pentapetalae</taxon>
        <taxon>asterids</taxon>
        <taxon>lamiids</taxon>
        <taxon>Lamiales</taxon>
        <taxon>Oleaceae</taxon>
        <taxon>Oleeae</taxon>
        <taxon>Olea</taxon>
    </lineage>
</organism>
<dbReference type="Proteomes" id="UP000594638">
    <property type="component" value="Unassembled WGS sequence"/>
</dbReference>
<dbReference type="EMBL" id="CACTIH010002673">
    <property type="protein sequence ID" value="CAA2976960.1"/>
    <property type="molecule type" value="Genomic_DNA"/>
</dbReference>
<feature type="compositionally biased region" description="Polar residues" evidence="1">
    <location>
        <begin position="82"/>
        <end position="100"/>
    </location>
</feature>
<evidence type="ECO:0000313" key="3">
    <source>
        <dbReference type="Proteomes" id="UP000594638"/>
    </source>
</evidence>
<gene>
    <name evidence="2" type="ORF">OLEA9_A023950</name>
</gene>
<feature type="compositionally biased region" description="Polar residues" evidence="1">
    <location>
        <begin position="54"/>
        <end position="71"/>
    </location>
</feature>
<proteinExistence type="predicted"/>